<dbReference type="OrthoDB" id="9990906at2759"/>
<feature type="chain" id="PRO_5013048696" description="G-protein coupled receptors family 1 profile domain-containing protein" evidence="2">
    <location>
        <begin position="23"/>
        <end position="195"/>
    </location>
</feature>
<keyword evidence="2" id="KW-0732">Signal</keyword>
<feature type="signal peptide" evidence="2">
    <location>
        <begin position="1"/>
        <end position="22"/>
    </location>
</feature>
<gene>
    <name evidence="3" type="ORF">BV898_00611</name>
</gene>
<evidence type="ECO:0000313" key="4">
    <source>
        <dbReference type="Proteomes" id="UP000192578"/>
    </source>
</evidence>
<sequence length="195" mass="22268">MASKRFGLFLLASSWATSEFLADHPGSKIVDPILAFCILLATNSLLVQQLFKHQKTRQSLRSARGRPDNGRYAVILSMGCAFLFLICKTPSFVYIALQVASRPPFCTYRITNFAAPHWVAFVWLFSTINYSANFYLYCAISKMFRRQLESRFPRLSFALRKLRNCFWQNRGPGSPASSRFISADTETTNDQMDFS</sequence>
<comment type="caution">
    <text evidence="3">The sequence shown here is derived from an EMBL/GenBank/DDBJ whole genome shotgun (WGS) entry which is preliminary data.</text>
</comment>
<protein>
    <recommendedName>
        <fullName evidence="5">G-protein coupled receptors family 1 profile domain-containing protein</fullName>
    </recommendedName>
</protein>
<organism evidence="3 4">
    <name type="scientific">Hypsibius exemplaris</name>
    <name type="common">Freshwater tardigrade</name>
    <dbReference type="NCBI Taxonomy" id="2072580"/>
    <lineage>
        <taxon>Eukaryota</taxon>
        <taxon>Metazoa</taxon>
        <taxon>Ecdysozoa</taxon>
        <taxon>Tardigrada</taxon>
        <taxon>Eutardigrada</taxon>
        <taxon>Parachela</taxon>
        <taxon>Hypsibioidea</taxon>
        <taxon>Hypsibiidae</taxon>
        <taxon>Hypsibius</taxon>
    </lineage>
</organism>
<feature type="transmembrane region" description="Helical" evidence="1">
    <location>
        <begin position="72"/>
        <end position="97"/>
    </location>
</feature>
<accession>A0A1W0XDY1</accession>
<evidence type="ECO:0000313" key="3">
    <source>
        <dbReference type="EMBL" id="OQV25680.1"/>
    </source>
</evidence>
<name>A0A1W0XDY1_HYPEX</name>
<keyword evidence="1" id="KW-0472">Membrane</keyword>
<dbReference type="AlphaFoldDB" id="A0A1W0XDY1"/>
<proteinExistence type="predicted"/>
<evidence type="ECO:0000256" key="2">
    <source>
        <dbReference type="SAM" id="SignalP"/>
    </source>
</evidence>
<feature type="transmembrane region" description="Helical" evidence="1">
    <location>
        <begin position="117"/>
        <end position="138"/>
    </location>
</feature>
<dbReference type="SUPFAM" id="SSF81321">
    <property type="entry name" value="Family A G protein-coupled receptor-like"/>
    <property type="match status" value="1"/>
</dbReference>
<evidence type="ECO:0008006" key="5">
    <source>
        <dbReference type="Google" id="ProtNLM"/>
    </source>
</evidence>
<keyword evidence="1" id="KW-0812">Transmembrane</keyword>
<dbReference type="EMBL" id="MTYJ01000002">
    <property type="protein sequence ID" value="OQV25680.1"/>
    <property type="molecule type" value="Genomic_DNA"/>
</dbReference>
<dbReference type="Gene3D" id="1.20.1070.10">
    <property type="entry name" value="Rhodopsin 7-helix transmembrane proteins"/>
    <property type="match status" value="1"/>
</dbReference>
<feature type="transmembrane region" description="Helical" evidence="1">
    <location>
        <begin position="32"/>
        <end position="51"/>
    </location>
</feature>
<reference evidence="4" key="1">
    <citation type="submission" date="2017-01" db="EMBL/GenBank/DDBJ databases">
        <title>Comparative genomics of anhydrobiosis in the tardigrade Hypsibius dujardini.</title>
        <authorList>
            <person name="Yoshida Y."/>
            <person name="Koutsovoulos G."/>
            <person name="Laetsch D."/>
            <person name="Stevens L."/>
            <person name="Kumar S."/>
            <person name="Horikawa D."/>
            <person name="Ishino K."/>
            <person name="Komine S."/>
            <person name="Tomita M."/>
            <person name="Blaxter M."/>
            <person name="Arakawa K."/>
        </authorList>
    </citation>
    <scope>NUCLEOTIDE SEQUENCE [LARGE SCALE GENOMIC DNA]</scope>
    <source>
        <strain evidence="4">Z151</strain>
    </source>
</reference>
<evidence type="ECO:0000256" key="1">
    <source>
        <dbReference type="SAM" id="Phobius"/>
    </source>
</evidence>
<dbReference type="Proteomes" id="UP000192578">
    <property type="component" value="Unassembled WGS sequence"/>
</dbReference>
<keyword evidence="1" id="KW-1133">Transmembrane helix</keyword>
<keyword evidence="4" id="KW-1185">Reference proteome</keyword>